<keyword evidence="10" id="KW-0067">ATP-binding</keyword>
<dbReference type="PROSITE" id="PS50109">
    <property type="entry name" value="HIS_KIN"/>
    <property type="match status" value="1"/>
</dbReference>
<dbReference type="PANTHER" id="PTHR45528:SF1">
    <property type="entry name" value="SENSOR HISTIDINE KINASE CPXA"/>
    <property type="match status" value="1"/>
</dbReference>
<keyword evidence="8" id="KW-0547">Nucleotide-binding</keyword>
<dbReference type="InterPro" id="IPR004358">
    <property type="entry name" value="Sig_transdc_His_kin-like_C"/>
</dbReference>
<dbReference type="PANTHER" id="PTHR45528">
    <property type="entry name" value="SENSOR HISTIDINE KINASE CPXA"/>
    <property type="match status" value="1"/>
</dbReference>
<evidence type="ECO:0000256" key="6">
    <source>
        <dbReference type="ARBA" id="ARBA00022679"/>
    </source>
</evidence>
<feature type="transmembrane region" description="Helical" evidence="15">
    <location>
        <begin position="233"/>
        <end position="255"/>
    </location>
</feature>
<dbReference type="CDD" id="cd06225">
    <property type="entry name" value="HAMP"/>
    <property type="match status" value="1"/>
</dbReference>
<keyword evidence="13 15" id="KW-0472">Membrane</keyword>
<dbReference type="GO" id="GO:0005524">
    <property type="term" value="F:ATP binding"/>
    <property type="evidence" value="ECO:0007669"/>
    <property type="project" value="UniProtKB-KW"/>
</dbReference>
<dbReference type="InterPro" id="IPR036097">
    <property type="entry name" value="HisK_dim/P_sf"/>
</dbReference>
<evidence type="ECO:0000256" key="9">
    <source>
        <dbReference type="ARBA" id="ARBA00022777"/>
    </source>
</evidence>
<keyword evidence="11 15" id="KW-1133">Transmembrane helix</keyword>
<keyword evidence="19" id="KW-1185">Reference proteome</keyword>
<dbReference type="PROSITE" id="PS50885">
    <property type="entry name" value="HAMP"/>
    <property type="match status" value="1"/>
</dbReference>
<dbReference type="CDD" id="cd00075">
    <property type="entry name" value="HATPase"/>
    <property type="match status" value="1"/>
</dbReference>
<dbReference type="InterPro" id="IPR036890">
    <property type="entry name" value="HATPase_C_sf"/>
</dbReference>
<dbReference type="Gene3D" id="3.30.565.10">
    <property type="entry name" value="Histidine kinase-like ATPase, C-terminal domain"/>
    <property type="match status" value="1"/>
</dbReference>
<feature type="domain" description="HAMP" evidence="17">
    <location>
        <begin position="257"/>
        <end position="309"/>
    </location>
</feature>
<reference evidence="18 19" key="1">
    <citation type="submission" date="2016-10" db="EMBL/GenBank/DDBJ databases">
        <authorList>
            <person name="de Groot N.N."/>
        </authorList>
    </citation>
    <scope>NUCLEOTIDE SEQUENCE [LARGE SCALE GENOMIC DNA]</scope>
    <source>
        <strain evidence="18 19">DSM 797</strain>
    </source>
</reference>
<dbReference type="Proteomes" id="UP000199068">
    <property type="component" value="Unassembled WGS sequence"/>
</dbReference>
<keyword evidence="12" id="KW-0902">Two-component regulatory system</keyword>
<keyword evidence="14" id="KW-0175">Coiled coil</keyword>
<dbReference type="SUPFAM" id="SSF55874">
    <property type="entry name" value="ATPase domain of HSP90 chaperone/DNA topoisomerase II/histidine kinase"/>
    <property type="match status" value="1"/>
</dbReference>
<dbReference type="Gene3D" id="6.10.340.10">
    <property type="match status" value="1"/>
</dbReference>
<feature type="transmembrane region" description="Helical" evidence="15">
    <location>
        <begin position="20"/>
        <end position="41"/>
    </location>
</feature>
<dbReference type="InterPro" id="IPR003594">
    <property type="entry name" value="HATPase_dom"/>
</dbReference>
<dbReference type="EC" id="2.7.13.3" evidence="3"/>
<dbReference type="AlphaFoldDB" id="A0A1G9KI26"/>
<evidence type="ECO:0000256" key="14">
    <source>
        <dbReference type="SAM" id="Coils"/>
    </source>
</evidence>
<keyword evidence="6" id="KW-0808">Transferase</keyword>
<dbReference type="Pfam" id="PF02518">
    <property type="entry name" value="HATPase_c"/>
    <property type="match status" value="1"/>
</dbReference>
<comment type="subcellular location">
    <subcellularLocation>
        <location evidence="2">Cell membrane</location>
        <topology evidence="2">Multi-pass membrane protein</topology>
    </subcellularLocation>
</comment>
<sequence>MKKLKKIKKKSFFNLLIKNYVLFTITNAIIVCAMFFIGILITDKFLGFPYGHPKNQLDILKKGNYTELNIKDLVGKNGSIQILDKNNKVIYKSNKKKEQIASYTNNELKYIPEYDEYESSIHLKTYKDKNNKKFTIISKNKYTDDLDKNYDSNEGWFEILDENLNVVYSGGNLESNKTSYTKKEFDYLTGNISKKYYISKYQFEDKDKNKYTMILKISKLSEDKIATILDKSLMITFVIFLIIYTISTALFVMWLNWKVKKPLEKLNKAMISLSEGGTYESIEYKGSHEFMQICENFNAMSQKLNKSKEENEHLQSEKQKMLADISHDLKTPITIIQGYAKALSDGIISKDDQEKYLKIIYEKSNNLTELINVFHEYSKLEHIDFKLNLEQKDLSEFIRAYVAHKYEYIYDINFNMEVEIPEHKLLCYFDEVQLKRAFENIISNSIKHNKEGTTICIILEEELNDYKITIGDDGIGIPEDIINSIFDAFVVGDDSRNTKQGSGLGLAITKKIVEKHNGNIKLISDLNSEFKTIFEIRIPKK</sequence>
<keyword evidence="9 18" id="KW-0418">Kinase</keyword>
<feature type="coiled-coil region" evidence="14">
    <location>
        <begin position="297"/>
        <end position="324"/>
    </location>
</feature>
<dbReference type="Gene3D" id="1.10.287.130">
    <property type="match status" value="1"/>
</dbReference>
<protein>
    <recommendedName>
        <fullName evidence="3">histidine kinase</fullName>
        <ecNumber evidence="3">2.7.13.3</ecNumber>
    </recommendedName>
</protein>
<name>A0A1G9KI26_9FIRM</name>
<organism evidence="18 19">
    <name type="scientific">Romboutsia lituseburensis DSM 797</name>
    <dbReference type="NCBI Taxonomy" id="1121325"/>
    <lineage>
        <taxon>Bacteria</taxon>
        <taxon>Bacillati</taxon>
        <taxon>Bacillota</taxon>
        <taxon>Clostridia</taxon>
        <taxon>Peptostreptococcales</taxon>
        <taxon>Peptostreptococcaceae</taxon>
        <taxon>Romboutsia</taxon>
    </lineage>
</organism>
<evidence type="ECO:0000256" key="12">
    <source>
        <dbReference type="ARBA" id="ARBA00023012"/>
    </source>
</evidence>
<dbReference type="RefSeq" id="WP_092723116.1">
    <property type="nucleotide sequence ID" value="NZ_FNGW01000002.1"/>
</dbReference>
<evidence type="ECO:0000259" key="16">
    <source>
        <dbReference type="PROSITE" id="PS50109"/>
    </source>
</evidence>
<evidence type="ECO:0000256" key="15">
    <source>
        <dbReference type="SAM" id="Phobius"/>
    </source>
</evidence>
<evidence type="ECO:0000256" key="3">
    <source>
        <dbReference type="ARBA" id="ARBA00012438"/>
    </source>
</evidence>
<dbReference type="CDD" id="cd00082">
    <property type="entry name" value="HisKA"/>
    <property type="match status" value="1"/>
</dbReference>
<keyword evidence="7 15" id="KW-0812">Transmembrane</keyword>
<dbReference type="GO" id="GO:0000155">
    <property type="term" value="F:phosphorelay sensor kinase activity"/>
    <property type="evidence" value="ECO:0007669"/>
    <property type="project" value="InterPro"/>
</dbReference>
<dbReference type="InterPro" id="IPR050398">
    <property type="entry name" value="HssS/ArlS-like"/>
</dbReference>
<dbReference type="SMART" id="SM00387">
    <property type="entry name" value="HATPase_c"/>
    <property type="match status" value="1"/>
</dbReference>
<evidence type="ECO:0000256" key="11">
    <source>
        <dbReference type="ARBA" id="ARBA00022989"/>
    </source>
</evidence>
<dbReference type="PRINTS" id="PR00344">
    <property type="entry name" value="BCTRLSENSOR"/>
</dbReference>
<gene>
    <name evidence="18" type="ORF">SAMN04515677_102148</name>
</gene>
<evidence type="ECO:0000313" key="19">
    <source>
        <dbReference type="Proteomes" id="UP000199068"/>
    </source>
</evidence>
<dbReference type="STRING" id="1121325.SAMN04515677_102148"/>
<dbReference type="EMBL" id="FNGW01000002">
    <property type="protein sequence ID" value="SDL49177.1"/>
    <property type="molecule type" value="Genomic_DNA"/>
</dbReference>
<evidence type="ECO:0000256" key="13">
    <source>
        <dbReference type="ARBA" id="ARBA00023136"/>
    </source>
</evidence>
<evidence type="ECO:0000256" key="1">
    <source>
        <dbReference type="ARBA" id="ARBA00000085"/>
    </source>
</evidence>
<evidence type="ECO:0000259" key="17">
    <source>
        <dbReference type="PROSITE" id="PS50885"/>
    </source>
</evidence>
<evidence type="ECO:0000256" key="8">
    <source>
        <dbReference type="ARBA" id="ARBA00022741"/>
    </source>
</evidence>
<dbReference type="GO" id="GO:0005886">
    <property type="term" value="C:plasma membrane"/>
    <property type="evidence" value="ECO:0007669"/>
    <property type="project" value="UniProtKB-SubCell"/>
</dbReference>
<evidence type="ECO:0000256" key="2">
    <source>
        <dbReference type="ARBA" id="ARBA00004651"/>
    </source>
</evidence>
<evidence type="ECO:0000256" key="7">
    <source>
        <dbReference type="ARBA" id="ARBA00022692"/>
    </source>
</evidence>
<dbReference type="Pfam" id="PF00512">
    <property type="entry name" value="HisKA"/>
    <property type="match status" value="1"/>
</dbReference>
<feature type="domain" description="Histidine kinase" evidence="16">
    <location>
        <begin position="324"/>
        <end position="541"/>
    </location>
</feature>
<comment type="catalytic activity">
    <reaction evidence="1">
        <text>ATP + protein L-histidine = ADP + protein N-phospho-L-histidine.</text>
        <dbReference type="EC" id="2.7.13.3"/>
    </reaction>
</comment>
<keyword evidence="4" id="KW-1003">Cell membrane</keyword>
<dbReference type="InterPro" id="IPR003660">
    <property type="entry name" value="HAMP_dom"/>
</dbReference>
<dbReference type="SMART" id="SM00388">
    <property type="entry name" value="HisKA"/>
    <property type="match status" value="1"/>
</dbReference>
<keyword evidence="5" id="KW-0597">Phosphoprotein</keyword>
<evidence type="ECO:0000256" key="10">
    <source>
        <dbReference type="ARBA" id="ARBA00022840"/>
    </source>
</evidence>
<dbReference type="SUPFAM" id="SSF47384">
    <property type="entry name" value="Homodimeric domain of signal transducing histidine kinase"/>
    <property type="match status" value="1"/>
</dbReference>
<accession>A0A1G9KI26</accession>
<dbReference type="InterPro" id="IPR003661">
    <property type="entry name" value="HisK_dim/P_dom"/>
</dbReference>
<proteinExistence type="predicted"/>
<dbReference type="InterPro" id="IPR005467">
    <property type="entry name" value="His_kinase_dom"/>
</dbReference>
<evidence type="ECO:0000256" key="4">
    <source>
        <dbReference type="ARBA" id="ARBA00022475"/>
    </source>
</evidence>
<dbReference type="Pfam" id="PF00672">
    <property type="entry name" value="HAMP"/>
    <property type="match status" value="1"/>
</dbReference>
<evidence type="ECO:0000256" key="5">
    <source>
        <dbReference type="ARBA" id="ARBA00022553"/>
    </source>
</evidence>
<evidence type="ECO:0000313" key="18">
    <source>
        <dbReference type="EMBL" id="SDL49177.1"/>
    </source>
</evidence>